<dbReference type="Gene3D" id="3.40.50.1010">
    <property type="entry name" value="5'-nuclease"/>
    <property type="match status" value="1"/>
</dbReference>
<dbReference type="KEGG" id="bvv:BHK69_15605"/>
<dbReference type="PANTHER" id="PTHR35901:SF1">
    <property type="entry name" value="EXONUCLEASE VAPC9"/>
    <property type="match status" value="1"/>
</dbReference>
<dbReference type="AlphaFoldDB" id="A0A1D7U2T9"/>
<dbReference type="InterPro" id="IPR022907">
    <property type="entry name" value="VapC_family"/>
</dbReference>
<feature type="binding site" evidence="6">
    <location>
        <position position="6"/>
    </location>
    <ligand>
        <name>Mg(2+)</name>
        <dbReference type="ChEBI" id="CHEBI:18420"/>
    </ligand>
</feature>
<keyword evidence="9" id="KW-1185">Reference proteome</keyword>
<proteinExistence type="inferred from homology"/>
<dbReference type="InterPro" id="IPR002716">
    <property type="entry name" value="PIN_dom"/>
</dbReference>
<evidence type="ECO:0000256" key="6">
    <source>
        <dbReference type="HAMAP-Rule" id="MF_00265"/>
    </source>
</evidence>
<accession>A0A1D7U2T9</accession>
<dbReference type="RefSeq" id="WP_069690900.1">
    <property type="nucleotide sequence ID" value="NZ_CP017147.1"/>
</dbReference>
<name>A0A1D7U2T9_9HYPH</name>
<dbReference type="GO" id="GO:0090729">
    <property type="term" value="F:toxin activity"/>
    <property type="evidence" value="ECO:0007669"/>
    <property type="project" value="UniProtKB-KW"/>
</dbReference>
<organism evidence="8 9">
    <name type="scientific">Bosea vaviloviae</name>
    <dbReference type="NCBI Taxonomy" id="1526658"/>
    <lineage>
        <taxon>Bacteria</taxon>
        <taxon>Pseudomonadati</taxon>
        <taxon>Pseudomonadota</taxon>
        <taxon>Alphaproteobacteria</taxon>
        <taxon>Hyphomicrobiales</taxon>
        <taxon>Boseaceae</taxon>
        <taxon>Bosea</taxon>
    </lineage>
</organism>
<evidence type="ECO:0000256" key="4">
    <source>
        <dbReference type="ARBA" id="ARBA00022801"/>
    </source>
</evidence>
<dbReference type="EMBL" id="CP017147">
    <property type="protein sequence ID" value="AOO81689.1"/>
    <property type="molecule type" value="Genomic_DNA"/>
</dbReference>
<dbReference type="InterPro" id="IPR029060">
    <property type="entry name" value="PIN-like_dom_sf"/>
</dbReference>
<dbReference type="GO" id="GO:0000287">
    <property type="term" value="F:magnesium ion binding"/>
    <property type="evidence" value="ECO:0007669"/>
    <property type="project" value="UniProtKB-UniRule"/>
</dbReference>
<keyword evidence="4 6" id="KW-0378">Hydrolase</keyword>
<evidence type="ECO:0000313" key="9">
    <source>
        <dbReference type="Proteomes" id="UP000094969"/>
    </source>
</evidence>
<keyword evidence="2 6" id="KW-0540">Nuclease</keyword>
<dbReference type="EC" id="3.1.-.-" evidence="6"/>
<dbReference type="GO" id="GO:0004540">
    <property type="term" value="F:RNA nuclease activity"/>
    <property type="evidence" value="ECO:0007669"/>
    <property type="project" value="InterPro"/>
</dbReference>
<comment type="cofactor">
    <cofactor evidence="6">
        <name>Mg(2+)</name>
        <dbReference type="ChEBI" id="CHEBI:18420"/>
    </cofactor>
</comment>
<evidence type="ECO:0000256" key="5">
    <source>
        <dbReference type="ARBA" id="ARBA00022842"/>
    </source>
</evidence>
<protein>
    <recommendedName>
        <fullName evidence="6">Ribonuclease VapC</fullName>
        <shortName evidence="6">RNase VapC</shortName>
        <ecNumber evidence="6">3.1.-.-</ecNumber>
    </recommendedName>
    <alternativeName>
        <fullName evidence="6">Toxin VapC</fullName>
    </alternativeName>
</protein>
<comment type="function">
    <text evidence="6">Toxic component of a toxin-antitoxin (TA) system. An RNase.</text>
</comment>
<dbReference type="InterPro" id="IPR051619">
    <property type="entry name" value="TypeII_TA_RNase_PINc/VapC"/>
</dbReference>
<dbReference type="GO" id="GO:0003677">
    <property type="term" value="F:DNA binding"/>
    <property type="evidence" value="ECO:0007669"/>
    <property type="project" value="UniProtKB-KW"/>
</dbReference>
<dbReference type="PANTHER" id="PTHR35901">
    <property type="entry name" value="RIBONUCLEASE VAPC3"/>
    <property type="match status" value="1"/>
</dbReference>
<comment type="similarity">
    <text evidence="6">Belongs to the PINc/VapC protein family.</text>
</comment>
<feature type="binding site" evidence="6">
    <location>
        <position position="102"/>
    </location>
    <ligand>
        <name>Mg(2+)</name>
        <dbReference type="ChEBI" id="CHEBI:18420"/>
    </ligand>
</feature>
<feature type="domain" description="PIN" evidence="7">
    <location>
        <begin position="4"/>
        <end position="127"/>
    </location>
</feature>
<keyword evidence="3 6" id="KW-0479">Metal-binding</keyword>
<evidence type="ECO:0000256" key="1">
    <source>
        <dbReference type="ARBA" id="ARBA00022649"/>
    </source>
</evidence>
<evidence type="ECO:0000256" key="3">
    <source>
        <dbReference type="ARBA" id="ARBA00022723"/>
    </source>
</evidence>
<keyword evidence="5 6" id="KW-0460">Magnesium</keyword>
<gene>
    <name evidence="6" type="primary">vapC</name>
    <name evidence="8" type="ORF">BHK69_15605</name>
</gene>
<keyword evidence="6" id="KW-0800">Toxin</keyword>
<dbReference type="InterPro" id="IPR044153">
    <property type="entry name" value="PIN_Pae0151-like"/>
</dbReference>
<keyword evidence="1 6" id="KW-1277">Toxin-antitoxin system</keyword>
<reference evidence="8 9" key="1">
    <citation type="journal article" date="2015" name="Antonie Van Leeuwenhoek">
        <title>Bosea vaviloviae sp. nov., a new species of slow-growing rhizobia isolated from nodules of the relict species Vavilovia formosa (Stev.) Fed.</title>
        <authorList>
            <person name="Safronova V.I."/>
            <person name="Kuznetsova I.G."/>
            <person name="Sazanova A.L."/>
            <person name="Kimeklis A.K."/>
            <person name="Belimov A.A."/>
            <person name="Andronov E.E."/>
            <person name="Pinaev A.G."/>
            <person name="Chizhevskaya E.P."/>
            <person name="Pukhaev A.R."/>
            <person name="Popov K.P."/>
            <person name="Willems A."/>
            <person name="Tikhonovich I.A."/>
        </authorList>
    </citation>
    <scope>NUCLEOTIDE SEQUENCE [LARGE SCALE GENOMIC DNA]</scope>
    <source>
        <strain evidence="8 9">Vaf18</strain>
    </source>
</reference>
<dbReference type="OrthoDB" id="9798446at2"/>
<dbReference type="Pfam" id="PF01850">
    <property type="entry name" value="PIN"/>
    <property type="match status" value="1"/>
</dbReference>
<evidence type="ECO:0000313" key="8">
    <source>
        <dbReference type="EMBL" id="AOO81689.1"/>
    </source>
</evidence>
<keyword evidence="8" id="KW-0238">DNA-binding</keyword>
<dbReference type="Proteomes" id="UP000094969">
    <property type="component" value="Chromosome"/>
</dbReference>
<evidence type="ECO:0000256" key="2">
    <source>
        <dbReference type="ARBA" id="ARBA00022722"/>
    </source>
</evidence>
<dbReference type="HAMAP" id="MF_00265">
    <property type="entry name" value="VapC_Nob1"/>
    <property type="match status" value="1"/>
</dbReference>
<dbReference type="CDD" id="cd09873">
    <property type="entry name" value="PIN_Pae0151-like"/>
    <property type="match status" value="1"/>
</dbReference>
<evidence type="ECO:0000259" key="7">
    <source>
        <dbReference type="Pfam" id="PF01850"/>
    </source>
</evidence>
<dbReference type="STRING" id="1526658.BHK69_15605"/>
<dbReference type="GO" id="GO:0016787">
    <property type="term" value="F:hydrolase activity"/>
    <property type="evidence" value="ECO:0007669"/>
    <property type="project" value="UniProtKB-KW"/>
</dbReference>
<dbReference type="SUPFAM" id="SSF88723">
    <property type="entry name" value="PIN domain-like"/>
    <property type="match status" value="1"/>
</dbReference>
<sequence length="136" mass="14481">MTLVIDASIALAWCFEDEASPESDAIAERVRQSGAIVPGLFALEIGNILLQAERKGRLSAAAVSERLELLGQLALVTDAETAGRAWRETQNLARAHRLTSYDAASLELALRMGATLATRDRDLAAAARSLGVPVLP</sequence>